<name>A5GDL5_GEOUR</name>
<dbReference type="NCBIfam" id="NF041621">
    <property type="entry name" value="MXAN_5187_C_dom"/>
    <property type="match status" value="1"/>
</dbReference>
<keyword evidence="2" id="KW-1185">Reference proteome</keyword>
<dbReference type="STRING" id="351605.Gura_0123"/>
<dbReference type="EMBL" id="CP000698">
    <property type="protein sequence ID" value="ABQ24339.1"/>
    <property type="molecule type" value="Genomic_DNA"/>
</dbReference>
<protein>
    <submittedName>
        <fullName evidence="1">Uncharacterized protein</fullName>
    </submittedName>
</protein>
<evidence type="ECO:0000313" key="1">
    <source>
        <dbReference type="EMBL" id="ABQ24339.1"/>
    </source>
</evidence>
<accession>A5GDL5</accession>
<dbReference type="Proteomes" id="UP000006695">
    <property type="component" value="Chromosome"/>
</dbReference>
<reference evidence="1 2" key="1">
    <citation type="submission" date="2007-05" db="EMBL/GenBank/DDBJ databases">
        <title>Complete sequence of Geobacter uraniireducens Rf4.</title>
        <authorList>
            <consortium name="US DOE Joint Genome Institute"/>
            <person name="Copeland A."/>
            <person name="Lucas S."/>
            <person name="Lapidus A."/>
            <person name="Barry K."/>
            <person name="Detter J.C."/>
            <person name="Glavina del Rio T."/>
            <person name="Hammon N."/>
            <person name="Israni S."/>
            <person name="Dalin E."/>
            <person name="Tice H."/>
            <person name="Pitluck S."/>
            <person name="Chertkov O."/>
            <person name="Brettin T."/>
            <person name="Bruce D."/>
            <person name="Han C."/>
            <person name="Schmutz J."/>
            <person name="Larimer F."/>
            <person name="Land M."/>
            <person name="Hauser L."/>
            <person name="Kyrpides N."/>
            <person name="Mikhailova N."/>
            <person name="Shelobolina E."/>
            <person name="Aklujkar M."/>
            <person name="Lovley D."/>
            <person name="Richardson P."/>
        </authorList>
    </citation>
    <scope>NUCLEOTIDE SEQUENCE [LARGE SCALE GENOMIC DNA]</scope>
    <source>
        <strain evidence="1 2">Rf4</strain>
    </source>
</reference>
<dbReference type="AlphaFoldDB" id="A5GDL5"/>
<proteinExistence type="predicted"/>
<sequence length="184" mass="21339">MGLPEDISLFEQSLHDLITKYEQYFLGLEKREPLKLLDEVERSARKYMNVNIVNTMLKFKYNSLVASFSTHKQKWSRINRLIEDGKYSRDRFKMAMHLDKGPAKHSAQEAADSLDVEIVYQQYIEARKACNLPIKNVTPEMIASAINKQKPAISTKYNCDRVEFRVVIEEGKPKIKARPKSSKV</sequence>
<gene>
    <name evidence="1" type="ordered locus">Gura_0123</name>
</gene>
<organism evidence="1 2">
    <name type="scientific">Geotalea uraniireducens (strain Rf4)</name>
    <name type="common">Geobacter uraniireducens</name>
    <dbReference type="NCBI Taxonomy" id="351605"/>
    <lineage>
        <taxon>Bacteria</taxon>
        <taxon>Pseudomonadati</taxon>
        <taxon>Thermodesulfobacteriota</taxon>
        <taxon>Desulfuromonadia</taxon>
        <taxon>Geobacterales</taxon>
        <taxon>Geobacteraceae</taxon>
        <taxon>Geotalea</taxon>
    </lineage>
</organism>
<dbReference type="RefSeq" id="WP_011937068.1">
    <property type="nucleotide sequence ID" value="NC_009483.1"/>
</dbReference>
<dbReference type="HOGENOM" id="CLU_1336463_0_0_7"/>
<evidence type="ECO:0000313" key="2">
    <source>
        <dbReference type="Proteomes" id="UP000006695"/>
    </source>
</evidence>
<dbReference type="OrthoDB" id="5498296at2"/>
<dbReference type="KEGG" id="gur:Gura_0123"/>